<dbReference type="GO" id="GO:0005524">
    <property type="term" value="F:ATP binding"/>
    <property type="evidence" value="ECO:0007669"/>
    <property type="project" value="UniProtKB-UniRule"/>
</dbReference>
<reference evidence="15" key="2">
    <citation type="submission" date="2021-01" db="UniProtKB">
        <authorList>
            <consortium name="EnsemblMetazoa"/>
        </authorList>
    </citation>
    <scope>IDENTIFICATION</scope>
</reference>
<evidence type="ECO:0000256" key="7">
    <source>
        <dbReference type="ARBA" id="ARBA00022840"/>
    </source>
</evidence>
<keyword evidence="8" id="KW-0539">Nucleus</keyword>
<evidence type="ECO:0000256" key="5">
    <source>
        <dbReference type="ARBA" id="ARBA00022741"/>
    </source>
</evidence>
<feature type="compositionally biased region" description="Acidic residues" evidence="13">
    <location>
        <begin position="1125"/>
        <end position="1138"/>
    </location>
</feature>
<dbReference type="GeneID" id="584384"/>
<organism evidence="15 16">
    <name type="scientific">Strongylocentrotus purpuratus</name>
    <name type="common">Purple sea urchin</name>
    <dbReference type="NCBI Taxonomy" id="7668"/>
    <lineage>
        <taxon>Eukaryota</taxon>
        <taxon>Metazoa</taxon>
        <taxon>Echinodermata</taxon>
        <taxon>Eleutherozoa</taxon>
        <taxon>Echinozoa</taxon>
        <taxon>Echinoidea</taxon>
        <taxon>Euechinoidea</taxon>
        <taxon>Echinacea</taxon>
        <taxon>Camarodonta</taxon>
        <taxon>Echinidea</taxon>
        <taxon>Strongylocentrotidae</taxon>
        <taxon>Strongylocentrotus</taxon>
    </lineage>
</organism>
<dbReference type="InterPro" id="IPR011009">
    <property type="entry name" value="Kinase-like_dom_sf"/>
</dbReference>
<evidence type="ECO:0000256" key="10">
    <source>
        <dbReference type="ARBA" id="ARBA00048367"/>
    </source>
</evidence>
<feature type="compositionally biased region" description="Pro residues" evidence="13">
    <location>
        <begin position="1170"/>
        <end position="1185"/>
    </location>
</feature>
<proteinExistence type="inferred from homology"/>
<dbReference type="GO" id="GO:0032968">
    <property type="term" value="P:positive regulation of transcription elongation by RNA polymerase II"/>
    <property type="evidence" value="ECO:0000318"/>
    <property type="project" value="GO_Central"/>
</dbReference>
<evidence type="ECO:0000313" key="16">
    <source>
        <dbReference type="Proteomes" id="UP000007110"/>
    </source>
</evidence>
<feature type="compositionally biased region" description="Basic and acidic residues" evidence="13">
    <location>
        <begin position="457"/>
        <end position="467"/>
    </location>
</feature>
<dbReference type="PROSITE" id="PS00107">
    <property type="entry name" value="PROTEIN_KINASE_ATP"/>
    <property type="match status" value="1"/>
</dbReference>
<feature type="compositionally biased region" description="Basic and acidic residues" evidence="13">
    <location>
        <begin position="406"/>
        <end position="423"/>
    </location>
</feature>
<dbReference type="SUPFAM" id="SSF56112">
    <property type="entry name" value="Protein kinase-like (PK-like)"/>
    <property type="match status" value="1"/>
</dbReference>
<comment type="catalytic activity">
    <reaction evidence="11">
        <text>[DNA-directed RNA polymerase] + ATP = phospho-[DNA-directed RNA polymerase] + ADP + H(+)</text>
        <dbReference type="Rhea" id="RHEA:10216"/>
        <dbReference type="Rhea" id="RHEA-COMP:11321"/>
        <dbReference type="Rhea" id="RHEA-COMP:11322"/>
        <dbReference type="ChEBI" id="CHEBI:15378"/>
        <dbReference type="ChEBI" id="CHEBI:30616"/>
        <dbReference type="ChEBI" id="CHEBI:43176"/>
        <dbReference type="ChEBI" id="CHEBI:68546"/>
        <dbReference type="ChEBI" id="CHEBI:456216"/>
        <dbReference type="EC" id="2.7.11.23"/>
    </reaction>
</comment>
<feature type="domain" description="Protein kinase" evidence="14">
    <location>
        <begin position="498"/>
        <end position="792"/>
    </location>
</feature>
<comment type="catalytic activity">
    <reaction evidence="9">
        <text>L-threonyl-[protein] + ATP = O-phospho-L-threonyl-[protein] + ADP + H(+)</text>
        <dbReference type="Rhea" id="RHEA:46608"/>
        <dbReference type="Rhea" id="RHEA-COMP:11060"/>
        <dbReference type="Rhea" id="RHEA-COMP:11605"/>
        <dbReference type="ChEBI" id="CHEBI:15378"/>
        <dbReference type="ChEBI" id="CHEBI:30013"/>
        <dbReference type="ChEBI" id="CHEBI:30616"/>
        <dbReference type="ChEBI" id="CHEBI:61977"/>
        <dbReference type="ChEBI" id="CHEBI:456216"/>
        <dbReference type="EC" id="2.7.11.22"/>
    </reaction>
</comment>
<feature type="region of interest" description="Disordered" evidence="13">
    <location>
        <begin position="1"/>
        <end position="327"/>
    </location>
</feature>
<feature type="region of interest" description="Disordered" evidence="13">
    <location>
        <begin position="996"/>
        <end position="1016"/>
    </location>
</feature>
<comment type="catalytic activity">
    <reaction evidence="10">
        <text>L-seryl-[protein] + ATP = O-phospho-L-seryl-[protein] + ADP + H(+)</text>
        <dbReference type="Rhea" id="RHEA:17989"/>
        <dbReference type="Rhea" id="RHEA-COMP:9863"/>
        <dbReference type="Rhea" id="RHEA-COMP:11604"/>
        <dbReference type="ChEBI" id="CHEBI:15378"/>
        <dbReference type="ChEBI" id="CHEBI:29999"/>
        <dbReference type="ChEBI" id="CHEBI:30616"/>
        <dbReference type="ChEBI" id="CHEBI:83421"/>
        <dbReference type="ChEBI" id="CHEBI:456216"/>
        <dbReference type="EC" id="2.7.11.22"/>
    </reaction>
</comment>
<feature type="region of interest" description="Disordered" evidence="13">
    <location>
        <begin position="1157"/>
        <end position="1264"/>
    </location>
</feature>
<feature type="compositionally biased region" description="Basic residues" evidence="13">
    <location>
        <begin position="76"/>
        <end position="91"/>
    </location>
</feature>
<feature type="compositionally biased region" description="Basic residues" evidence="13">
    <location>
        <begin position="222"/>
        <end position="233"/>
    </location>
</feature>
<dbReference type="InParanoid" id="A0A7M7RD76"/>
<dbReference type="InterPro" id="IPR050108">
    <property type="entry name" value="CDK"/>
</dbReference>
<evidence type="ECO:0000256" key="8">
    <source>
        <dbReference type="ARBA" id="ARBA00023242"/>
    </source>
</evidence>
<feature type="region of interest" description="Disordered" evidence="13">
    <location>
        <begin position="1034"/>
        <end position="1144"/>
    </location>
</feature>
<dbReference type="FunFam" id="1.10.510.10:FF:000102">
    <property type="entry name" value="cyclin-dependent kinase 12 isoform X1"/>
    <property type="match status" value="1"/>
</dbReference>
<dbReference type="InterPro" id="IPR000719">
    <property type="entry name" value="Prot_kinase_dom"/>
</dbReference>
<evidence type="ECO:0000256" key="13">
    <source>
        <dbReference type="SAM" id="MobiDB-lite"/>
    </source>
</evidence>
<dbReference type="GO" id="GO:0004693">
    <property type="term" value="F:cyclin-dependent protein serine/threonine kinase activity"/>
    <property type="evidence" value="ECO:0007669"/>
    <property type="project" value="UniProtKB-EC"/>
</dbReference>
<sequence length="1264" mass="139437">MPGNHKNRGGSPTYYHEHKDSPSKRKHAKSSKSGRHKSKRSRDKVKEQVVKPLVEYDDVSSEDYSLSPPPSPTPPPKRRASPQPQKKRRHVSPATAIKIYKTQQGKESPHVSNSKNSSSRRQPSPETYSVSQKSHSSSRKGRASEASRPRAYQSSPPPPTRYHTSPPRYSASPKRSKQSKSKQKYRKSPTSSRKNRSPSPDYYQTSRQSNKSRSRSPSYSKSKTKSRKRHQRISRSPSGSPYRRSKHSPSRSPSPYRGKKRARSPTPNFPATKFHSSIGGEVQKYRKKTVQAAKAKVVKQEKEPSPEPVPEPVKVKQVKQPKPESPMVFTIKNDLKETASPQRTVVELPDRGLIIKKELKPVVPSPVPAPAPVRTTPPPKQTSARPPLPLPPMIDAVDSPVIAQKGKGDVAERMRNLSRDRARSRTSITDLPLPPMAPTPDESPVDTPSPQTQLHLRAKEKDTKDPKVDLGKREMIRQRRAKMAGSSLDWGERCVDVFEIINQIGEGTYGQVYKARDKDTGELVALKKVRTDNEKEGFPITAVREIKILRQLNHDSVIRLHEIVTDKQDALDFKKDKGAFYLVFEYMDHDLMGLLESGLVNFSEEHVRSFMKQLLDGLNYCHKRNFLHRDIKCSNILLNNKGHIKLADFGLARLYHADDKTRPYTNKVITLWYRPPELLLGEERYGPAVDVWSCGCILGELFTQRPIFQANQELAQLELISRICGTPTPAVWPDVIRLPLFNTMKPKKMYNRRLREEFSLLPKDALDLLDGMLTLDPDKRTTAEDALNCGWLQTSGTGKLSQPDLPHWQDCHELWSKRRRRQERQQQQQLAAQNKAGNGPDPSHSKSSRKEPPPPAPAVTEEEAPQIPGLGSEEPSSSKKGSKAASRSNTPQAPREGKDSSSDGGKATGEKKLAKLINLLQAQPQLNVNKLAETLNVQVDASTIKLLENLNMQLLIAAHATKQKSKEGGDDAKPLPLPTKEVTTDLLVKALEGSKGSGGALEQVFGPSSSEQKKHAKEIATSLAQYVSALFGKPVNPSKGPTDPAPSSVVSQGKSHGNAHQSTSIVTPPSDSRSSYIDNLSGSQGGESSSVPFSRKNSKPDFGVSDDSQQSWKPPTPLGPPPESPEAEEQEQQQEEDTSLVTPGVKAALMQMIAQQGLSELGIDNQPVDPNLPQPPEPSLPPPDNAPQDPFLPQSKAIFPSGQYCKEDPSKASGSGDRANSVGAGKSKGKNWSSPFNRGGGRGGFKGSHRGNKKGPVGPGTGWS</sequence>
<feature type="compositionally biased region" description="Pro residues" evidence="13">
    <location>
        <begin position="1114"/>
        <end position="1124"/>
    </location>
</feature>
<dbReference type="SMART" id="SM00220">
    <property type="entry name" value="S_TKc"/>
    <property type="match status" value="1"/>
</dbReference>
<comment type="subcellular location">
    <subcellularLocation>
        <location evidence="1">Nucleus</location>
    </subcellularLocation>
</comment>
<dbReference type="PROSITE" id="PS50011">
    <property type="entry name" value="PROTEIN_KINASE_DOM"/>
    <property type="match status" value="1"/>
</dbReference>
<feature type="compositionally biased region" description="Polar residues" evidence="13">
    <location>
        <begin position="1048"/>
        <end position="1092"/>
    </location>
</feature>
<dbReference type="Pfam" id="PF00069">
    <property type="entry name" value="Pkinase"/>
    <property type="match status" value="1"/>
</dbReference>
<feature type="compositionally biased region" description="Pro residues" evidence="13">
    <location>
        <begin position="363"/>
        <end position="392"/>
    </location>
</feature>
<dbReference type="AlphaFoldDB" id="A0A7M7RD76"/>
<evidence type="ECO:0000259" key="14">
    <source>
        <dbReference type="PROSITE" id="PS50011"/>
    </source>
</evidence>
<dbReference type="OMA" id="YHAEDKD"/>
<keyword evidence="7 12" id="KW-0067">ATP-binding</keyword>
<comment type="similarity">
    <text evidence="2">Belongs to the protein kinase superfamily. CMGC Ser/Thr protein kinase family. CDC2/CDKX subfamily.</text>
</comment>
<accession>A0A7M7RD76</accession>
<dbReference type="PROSITE" id="PS00108">
    <property type="entry name" value="PROTEIN_KINASE_ST"/>
    <property type="match status" value="1"/>
</dbReference>
<dbReference type="Gene3D" id="3.30.200.20">
    <property type="entry name" value="Phosphorylase Kinase, domain 1"/>
    <property type="match status" value="1"/>
</dbReference>
<keyword evidence="4" id="KW-0808">Transferase</keyword>
<name>A0A7M7RD76_STRPU</name>
<dbReference type="CDD" id="cd07864">
    <property type="entry name" value="STKc_CDK12"/>
    <property type="match status" value="1"/>
</dbReference>
<evidence type="ECO:0000256" key="3">
    <source>
        <dbReference type="ARBA" id="ARBA00022527"/>
    </source>
</evidence>
<feature type="compositionally biased region" description="Basic residues" evidence="13">
    <location>
        <begin position="174"/>
        <end position="187"/>
    </location>
</feature>
<dbReference type="Proteomes" id="UP000007110">
    <property type="component" value="Unassembled WGS sequence"/>
</dbReference>
<feature type="compositionally biased region" description="Low complexity" evidence="13">
    <location>
        <begin position="206"/>
        <end position="221"/>
    </location>
</feature>
<dbReference type="InterPro" id="IPR008271">
    <property type="entry name" value="Ser/Thr_kinase_AS"/>
</dbReference>
<evidence type="ECO:0000256" key="11">
    <source>
        <dbReference type="ARBA" id="ARBA00049280"/>
    </source>
</evidence>
<keyword evidence="5 12" id="KW-0547">Nucleotide-binding</keyword>
<dbReference type="OrthoDB" id="28397at2759"/>
<evidence type="ECO:0000313" key="15">
    <source>
        <dbReference type="EnsemblMetazoa" id="XP_789337"/>
    </source>
</evidence>
<dbReference type="InterPro" id="IPR017441">
    <property type="entry name" value="Protein_kinase_ATP_BS"/>
</dbReference>
<keyword evidence="16" id="KW-1185">Reference proteome</keyword>
<dbReference type="RefSeq" id="XP_789337.1">
    <property type="nucleotide sequence ID" value="XM_784244.5"/>
</dbReference>
<keyword evidence="6" id="KW-0418">Kinase</keyword>
<feature type="compositionally biased region" description="Low complexity" evidence="13">
    <location>
        <begin position="110"/>
        <end position="135"/>
    </location>
</feature>
<feature type="compositionally biased region" description="Low complexity" evidence="13">
    <location>
        <begin position="161"/>
        <end position="173"/>
    </location>
</feature>
<dbReference type="PANTHER" id="PTHR24056">
    <property type="entry name" value="CELL DIVISION PROTEIN KINASE"/>
    <property type="match status" value="1"/>
</dbReference>
<feature type="region of interest" description="Disordered" evidence="13">
    <location>
        <begin position="818"/>
        <end position="908"/>
    </location>
</feature>
<dbReference type="GO" id="GO:0005634">
    <property type="term" value="C:nucleus"/>
    <property type="evidence" value="ECO:0000318"/>
    <property type="project" value="GO_Central"/>
</dbReference>
<evidence type="ECO:0000256" key="9">
    <source>
        <dbReference type="ARBA" id="ARBA00047811"/>
    </source>
</evidence>
<evidence type="ECO:0000256" key="1">
    <source>
        <dbReference type="ARBA" id="ARBA00004123"/>
    </source>
</evidence>
<evidence type="ECO:0000256" key="4">
    <source>
        <dbReference type="ARBA" id="ARBA00022679"/>
    </source>
</evidence>
<keyword evidence="3" id="KW-0723">Serine/threonine-protein kinase</keyword>
<dbReference type="GO" id="GO:0008353">
    <property type="term" value="F:RNA polymerase II CTD heptapeptide repeat kinase activity"/>
    <property type="evidence" value="ECO:0000318"/>
    <property type="project" value="GO_Central"/>
</dbReference>
<reference evidence="16" key="1">
    <citation type="submission" date="2015-02" db="EMBL/GenBank/DDBJ databases">
        <title>Genome sequencing for Strongylocentrotus purpuratus.</title>
        <authorList>
            <person name="Murali S."/>
            <person name="Liu Y."/>
            <person name="Vee V."/>
            <person name="English A."/>
            <person name="Wang M."/>
            <person name="Skinner E."/>
            <person name="Han Y."/>
            <person name="Muzny D.M."/>
            <person name="Worley K.C."/>
            <person name="Gibbs R.A."/>
        </authorList>
    </citation>
    <scope>NUCLEOTIDE SEQUENCE</scope>
</reference>
<dbReference type="GO" id="GO:0030332">
    <property type="term" value="F:cyclin binding"/>
    <property type="evidence" value="ECO:0000318"/>
    <property type="project" value="GO_Central"/>
</dbReference>
<evidence type="ECO:0000256" key="6">
    <source>
        <dbReference type="ARBA" id="ARBA00022777"/>
    </source>
</evidence>
<dbReference type="FunFam" id="3.30.200.20:FF:000074">
    <property type="entry name" value="cyclin-dependent kinase 12 isoform X2"/>
    <property type="match status" value="1"/>
</dbReference>
<dbReference type="PANTHER" id="PTHR24056:SF546">
    <property type="entry name" value="CYCLIN-DEPENDENT KINASE 12"/>
    <property type="match status" value="1"/>
</dbReference>
<feature type="binding site" evidence="12">
    <location>
        <position position="527"/>
    </location>
    <ligand>
        <name>ATP</name>
        <dbReference type="ChEBI" id="CHEBI:30616"/>
    </ligand>
</feature>
<evidence type="ECO:0000256" key="2">
    <source>
        <dbReference type="ARBA" id="ARBA00006485"/>
    </source>
</evidence>
<dbReference type="EnsemblMetazoa" id="XM_784244">
    <property type="protein sequence ID" value="XP_789337"/>
    <property type="gene ID" value="LOC584384"/>
</dbReference>
<dbReference type="GO" id="GO:0008024">
    <property type="term" value="C:cyclin/CDK positive transcription elongation factor complex"/>
    <property type="evidence" value="ECO:0000318"/>
    <property type="project" value="GO_Central"/>
</dbReference>
<evidence type="ECO:0000256" key="12">
    <source>
        <dbReference type="PROSITE-ProRule" id="PRU10141"/>
    </source>
</evidence>
<dbReference type="Gene3D" id="1.10.510.10">
    <property type="entry name" value="Transferase(Phosphotransferase) domain 1"/>
    <property type="match status" value="1"/>
</dbReference>
<protein>
    <recommendedName>
        <fullName evidence="14">Protein kinase domain-containing protein</fullName>
    </recommendedName>
</protein>
<feature type="region of interest" description="Disordered" evidence="13">
    <location>
        <begin position="361"/>
        <end position="467"/>
    </location>
</feature>
<feature type="compositionally biased region" description="Low complexity" evidence="13">
    <location>
        <begin position="871"/>
        <end position="888"/>
    </location>
</feature>
<feature type="compositionally biased region" description="Basic residues" evidence="13">
    <location>
        <begin position="24"/>
        <end position="43"/>
    </location>
</feature>